<gene>
    <name evidence="2" type="ordered locus">msr2405</name>
</gene>
<feature type="compositionally biased region" description="Basic and acidic residues" evidence="1">
    <location>
        <begin position="84"/>
        <end position="93"/>
    </location>
</feature>
<reference evidence="2 3" key="1">
    <citation type="journal article" date="2000" name="DNA Res.">
        <title>Complete genome structure of the nitrogen-fixing symbiotic bacterium Mesorhizobium loti.</title>
        <authorList>
            <person name="Kaneko T."/>
            <person name="Nakamura Y."/>
            <person name="Sato S."/>
            <person name="Asamizu E."/>
            <person name="Kato T."/>
            <person name="Sasamoto S."/>
            <person name="Watanabe A."/>
            <person name="Idesawa K."/>
            <person name="Ishikawa A."/>
            <person name="Kawashima K."/>
            <person name="Kimura T."/>
            <person name="Kishida Y."/>
            <person name="Kiyokawa C."/>
            <person name="Kohara M."/>
            <person name="Matsumoto M."/>
            <person name="Matsuno A."/>
            <person name="Mochizuki Y."/>
            <person name="Nakayama S."/>
            <person name="Nakazaki N."/>
            <person name="Shimpo S."/>
            <person name="Sugimoto M."/>
            <person name="Takeuchi C."/>
            <person name="Yamada M."/>
            <person name="Tabata S."/>
        </authorList>
    </citation>
    <scope>NUCLEOTIDE SEQUENCE [LARGE SCALE GENOMIC DNA]</scope>
    <source>
        <strain evidence="3">LMG 29417 / CECT 9101 / MAFF 303099</strain>
    </source>
</reference>
<protein>
    <submittedName>
        <fullName evidence="2">Msr2405 protein</fullName>
    </submittedName>
</protein>
<feature type="region of interest" description="Disordered" evidence="1">
    <location>
        <begin position="70"/>
        <end position="93"/>
    </location>
</feature>
<sequence>MWETSSLVERFLQSDATMFPDQITRDHVDKMLLAALQQAQSVARSYDTKTVVWAGSVPPAVARLNISKSARVSAWRRSTPPNRRRPETSRATP</sequence>
<evidence type="ECO:0000313" key="3">
    <source>
        <dbReference type="Proteomes" id="UP000000552"/>
    </source>
</evidence>
<dbReference type="HOGENOM" id="CLU_2397542_0_0_5"/>
<dbReference type="Proteomes" id="UP000000552">
    <property type="component" value="Chromosome"/>
</dbReference>
<evidence type="ECO:0000256" key="1">
    <source>
        <dbReference type="SAM" id="MobiDB-lite"/>
    </source>
</evidence>
<evidence type="ECO:0000313" key="2">
    <source>
        <dbReference type="EMBL" id="BAB49544.1"/>
    </source>
</evidence>
<dbReference type="AlphaFoldDB" id="Q98IH2"/>
<name>Q98IH2_RHILO</name>
<dbReference type="EMBL" id="BA000012">
    <property type="protein sequence ID" value="BAB49544.1"/>
    <property type="molecule type" value="Genomic_DNA"/>
</dbReference>
<proteinExistence type="predicted"/>
<organism evidence="2 3">
    <name type="scientific">Mesorhizobium japonicum (strain LMG 29417 / CECT 9101 / MAFF 303099)</name>
    <name type="common">Mesorhizobium loti (strain MAFF 303099)</name>
    <dbReference type="NCBI Taxonomy" id="266835"/>
    <lineage>
        <taxon>Bacteria</taxon>
        <taxon>Pseudomonadati</taxon>
        <taxon>Pseudomonadota</taxon>
        <taxon>Alphaproteobacteria</taxon>
        <taxon>Hyphomicrobiales</taxon>
        <taxon>Phyllobacteriaceae</taxon>
        <taxon>Mesorhizobium</taxon>
    </lineage>
</organism>
<accession>Q98IH2</accession>
<dbReference type="KEGG" id="mlo:msr2405"/>